<name>A0A1G9UDA5_9SPHI</name>
<dbReference type="Proteomes" id="UP000183200">
    <property type="component" value="Unassembled WGS sequence"/>
</dbReference>
<proteinExistence type="inferred from homology"/>
<dbReference type="SUPFAM" id="SSF56935">
    <property type="entry name" value="Porins"/>
    <property type="match status" value="1"/>
</dbReference>
<comment type="subcellular location">
    <subcellularLocation>
        <location evidence="1 4">Cell outer membrane</location>
    </subcellularLocation>
</comment>
<evidence type="ECO:0000256" key="3">
    <source>
        <dbReference type="ARBA" id="ARBA00023237"/>
    </source>
</evidence>
<keyword evidence="7" id="KW-0675">Receptor</keyword>
<dbReference type="EMBL" id="FNGY01000004">
    <property type="protein sequence ID" value="SDM57898.1"/>
    <property type="molecule type" value="Genomic_DNA"/>
</dbReference>
<evidence type="ECO:0000256" key="1">
    <source>
        <dbReference type="ARBA" id="ARBA00004442"/>
    </source>
</evidence>
<dbReference type="Gene3D" id="2.40.170.20">
    <property type="entry name" value="TonB-dependent receptor, beta-barrel domain"/>
    <property type="match status" value="1"/>
</dbReference>
<dbReference type="InterPro" id="IPR037066">
    <property type="entry name" value="Plug_dom_sf"/>
</dbReference>
<protein>
    <submittedName>
        <fullName evidence="7">TonB-dependent receptor</fullName>
    </submittedName>
</protein>
<evidence type="ECO:0000256" key="2">
    <source>
        <dbReference type="ARBA" id="ARBA00023136"/>
    </source>
</evidence>
<evidence type="ECO:0000256" key="4">
    <source>
        <dbReference type="RuleBase" id="RU003357"/>
    </source>
</evidence>
<dbReference type="RefSeq" id="WP_074607298.1">
    <property type="nucleotide sequence ID" value="NZ_FNGY01000004.1"/>
</dbReference>
<dbReference type="AlphaFoldDB" id="A0A1G9UDA5"/>
<dbReference type="Pfam" id="PF00593">
    <property type="entry name" value="TonB_dep_Rec_b-barrel"/>
    <property type="match status" value="1"/>
</dbReference>
<dbReference type="InterPro" id="IPR012910">
    <property type="entry name" value="Plug_dom"/>
</dbReference>
<evidence type="ECO:0000313" key="7">
    <source>
        <dbReference type="EMBL" id="SDM57898.1"/>
    </source>
</evidence>
<dbReference type="STRING" id="430522.BFS30_21565"/>
<evidence type="ECO:0000313" key="8">
    <source>
        <dbReference type="Proteomes" id="UP000183200"/>
    </source>
</evidence>
<keyword evidence="2 4" id="KW-0472">Membrane</keyword>
<feature type="domain" description="TonB-dependent receptor-like beta-barrel" evidence="5">
    <location>
        <begin position="443"/>
        <end position="923"/>
    </location>
</feature>
<dbReference type="InterPro" id="IPR036942">
    <property type="entry name" value="Beta-barrel_TonB_sf"/>
</dbReference>
<evidence type="ECO:0000259" key="6">
    <source>
        <dbReference type="Pfam" id="PF07715"/>
    </source>
</evidence>
<feature type="domain" description="TonB-dependent receptor plug" evidence="6">
    <location>
        <begin position="132"/>
        <end position="236"/>
    </location>
</feature>
<dbReference type="InterPro" id="IPR010104">
    <property type="entry name" value="TonB_rcpt_bac"/>
</dbReference>
<dbReference type="SUPFAM" id="SSF49464">
    <property type="entry name" value="Carboxypeptidase regulatory domain-like"/>
    <property type="match status" value="1"/>
</dbReference>
<dbReference type="GO" id="GO:0009279">
    <property type="term" value="C:cell outer membrane"/>
    <property type="evidence" value="ECO:0007669"/>
    <property type="project" value="UniProtKB-SubCell"/>
</dbReference>
<keyword evidence="8" id="KW-1185">Reference proteome</keyword>
<dbReference type="NCBIfam" id="TIGR01782">
    <property type="entry name" value="TonB-Xanth-Caul"/>
    <property type="match status" value="1"/>
</dbReference>
<organism evidence="7 8">
    <name type="scientific">Pedobacter steynii</name>
    <dbReference type="NCBI Taxonomy" id="430522"/>
    <lineage>
        <taxon>Bacteria</taxon>
        <taxon>Pseudomonadati</taxon>
        <taxon>Bacteroidota</taxon>
        <taxon>Sphingobacteriia</taxon>
        <taxon>Sphingobacteriales</taxon>
        <taxon>Sphingobacteriaceae</taxon>
        <taxon>Pedobacter</taxon>
    </lineage>
</organism>
<keyword evidence="4" id="KW-0798">TonB box</keyword>
<comment type="similarity">
    <text evidence="4">Belongs to the TonB-dependent receptor family.</text>
</comment>
<accession>A0A1G9UDA5</accession>
<gene>
    <name evidence="7" type="ORF">SAMN05421820_104140</name>
</gene>
<sequence>MMHTFTNLKKLTGMILLILFSSTSLLAQVIKGTITSKDGTLPGASIHGLTFKLSTSSDLNGEFTLNAQVTGKAKISISYIGYATKIVDLELNSGVNAQGNIELMAERKNSLSEVTISGSMAPSQAKAYSIKKNSNAIMDVMAADAIGKLPDRNAAEAVQRMQGVAVARYHGEADQATVRGTPFAWTSTLFNGNRLPSSNVMGNRSSVLDAVPSEMIQYVQVAKAITPDMEGDAIGGSINFITRTAPTVRQLNVSAAGGYNTFSQNGTYNASLAYGDRFFKDKLGVMLSAAIWDRQWGADSFDASYNTGLADPQQKKSINTIMFKRYMGSRQTMGVNLGTEYKFDASNKVFFRGMLNKFNDIRPVYESYVDYTNSRYQYNYRYSHYQTALKGAELGGEHQLNSRLRLDWTISDYKSKYYLETPPTYGTKGLPISTFRQKITGGFNNLSSDGKRYWGFDSPNGVGGDPMHFDAGLKNPAETMSADKLLLQQLVIAQLDNSEHDRNAQLNAKINVSSKINLKMGGKYRHKYRESTYGSSMVFMPGAALGVPSSPPLVSLSQLETKDFPSGSKFFGTMEGNHNEYIMNPLTKNQLFNLYSNDFLTTNGFTNVTSKTNPTALYTGKEEVVAAYAMAEIDATDQLKIIAGVRNEYTSMELKGAKAVTAGTPAVTTISESTVTNNYNAFLPMLHLKYALNEKSNLRAAYTRSFIRPSFGDMTPGTSVDNTKNPMAISQGNPDLKPTFSNNFDLMAEYYFDNIGIISGGAFYKKINDIVFTNASMQNINGSDFMVTQAKNLNNSTLFGFEAGINKRFDFLKGFWSGFGTEFNYTFINSKVNAPRGTGNNITLDKTSLPNQSKHLFNAIIFYERDRMMVRLAGNYRGSSVETINQQLGPDFYIWTAANFTIDASATYTINKHLKAFVELNNLSNAPVKTYMGDSRRLTMSEWYGRRGQAGIRWDIIK</sequence>
<keyword evidence="3" id="KW-0998">Cell outer membrane</keyword>
<dbReference type="Pfam" id="PF13715">
    <property type="entry name" value="CarbopepD_reg_2"/>
    <property type="match status" value="1"/>
</dbReference>
<reference evidence="8" key="1">
    <citation type="submission" date="2016-10" db="EMBL/GenBank/DDBJ databases">
        <authorList>
            <person name="Varghese N."/>
            <person name="Submissions S."/>
        </authorList>
    </citation>
    <scope>NUCLEOTIDE SEQUENCE [LARGE SCALE GENOMIC DNA]</scope>
    <source>
        <strain evidence="8">DSM 19110</strain>
    </source>
</reference>
<dbReference type="InterPro" id="IPR008969">
    <property type="entry name" value="CarboxyPept-like_regulatory"/>
</dbReference>
<dbReference type="PANTHER" id="PTHR40980">
    <property type="entry name" value="PLUG DOMAIN-CONTAINING PROTEIN"/>
    <property type="match status" value="1"/>
</dbReference>
<dbReference type="Gene3D" id="2.170.130.10">
    <property type="entry name" value="TonB-dependent receptor, plug domain"/>
    <property type="match status" value="1"/>
</dbReference>
<dbReference type="PANTHER" id="PTHR40980:SF4">
    <property type="entry name" value="TONB-DEPENDENT RECEPTOR-LIKE BETA-BARREL DOMAIN-CONTAINING PROTEIN"/>
    <property type="match status" value="1"/>
</dbReference>
<dbReference type="InterPro" id="IPR000531">
    <property type="entry name" value="Beta-barrel_TonB"/>
</dbReference>
<evidence type="ECO:0000259" key="5">
    <source>
        <dbReference type="Pfam" id="PF00593"/>
    </source>
</evidence>
<dbReference type="OrthoDB" id="8727862at2"/>
<dbReference type="Pfam" id="PF07715">
    <property type="entry name" value="Plug"/>
    <property type="match status" value="1"/>
</dbReference>